<evidence type="ECO:0000313" key="2">
    <source>
        <dbReference type="Proteomes" id="UP000309061"/>
    </source>
</evidence>
<dbReference type="InterPro" id="IPR038444">
    <property type="entry name" value="DUF465_sf"/>
</dbReference>
<dbReference type="OrthoDB" id="1263265at2"/>
<dbReference type="Gene3D" id="6.10.280.50">
    <property type="match status" value="1"/>
</dbReference>
<dbReference type="Proteomes" id="UP000309061">
    <property type="component" value="Chromosome"/>
</dbReference>
<dbReference type="Pfam" id="PF04325">
    <property type="entry name" value="DUF465"/>
    <property type="match status" value="1"/>
</dbReference>
<evidence type="ECO:0000313" key="1">
    <source>
        <dbReference type="EMBL" id="QGM46340.1"/>
    </source>
</evidence>
<organism evidence="1 2">
    <name type="scientific">Methylocystis heyeri</name>
    <dbReference type="NCBI Taxonomy" id="391905"/>
    <lineage>
        <taxon>Bacteria</taxon>
        <taxon>Pseudomonadati</taxon>
        <taxon>Pseudomonadota</taxon>
        <taxon>Alphaproteobacteria</taxon>
        <taxon>Hyphomicrobiales</taxon>
        <taxon>Methylocystaceae</taxon>
        <taxon>Methylocystis</taxon>
    </lineage>
</organism>
<accession>A0A6B8KIJ9</accession>
<dbReference type="RefSeq" id="WP_136496589.1">
    <property type="nucleotide sequence ID" value="NZ_CP046052.1"/>
</dbReference>
<protein>
    <submittedName>
        <fullName evidence="1">DUF465 domain-containing protein</fullName>
    </submittedName>
</protein>
<dbReference type="KEGG" id="mhey:H2LOC_011880"/>
<dbReference type="InterPro" id="IPR007420">
    <property type="entry name" value="DUF465"/>
</dbReference>
<dbReference type="EMBL" id="CP046052">
    <property type="protein sequence ID" value="QGM46340.1"/>
    <property type="molecule type" value="Genomic_DNA"/>
</dbReference>
<reference evidence="1 2" key="1">
    <citation type="submission" date="2019-11" db="EMBL/GenBank/DDBJ databases">
        <title>The genome sequence of Methylocystis heyeri.</title>
        <authorList>
            <person name="Oshkin I.Y."/>
            <person name="Miroshnikov K."/>
            <person name="Dedysh S.N."/>
        </authorList>
    </citation>
    <scope>NUCLEOTIDE SEQUENCE [LARGE SCALE GENOMIC DNA]</scope>
    <source>
        <strain evidence="1 2">H2</strain>
    </source>
</reference>
<dbReference type="AlphaFoldDB" id="A0A6B8KIJ9"/>
<sequence length="77" mass="8915">MSHVAHELHDEFPQKAEAIKQLKIENAHFAKIAEAYHELNRAIHRMESEVEPVADETLEGLKRQRLTLKDEIAKFLA</sequence>
<proteinExistence type="predicted"/>
<gene>
    <name evidence="1" type="ORF">H2LOC_011880</name>
</gene>
<name>A0A6B8KIJ9_9HYPH</name>
<keyword evidence="2" id="KW-1185">Reference proteome</keyword>